<keyword evidence="7" id="KW-1185">Reference proteome</keyword>
<dbReference type="PANTHER" id="PTHR30146:SF148">
    <property type="entry name" value="HTH-TYPE TRANSCRIPTIONAL REPRESSOR PURR-RELATED"/>
    <property type="match status" value="1"/>
</dbReference>
<evidence type="ECO:0000259" key="5">
    <source>
        <dbReference type="PROSITE" id="PS50932"/>
    </source>
</evidence>
<dbReference type="Proteomes" id="UP000325218">
    <property type="component" value="Unassembled WGS sequence"/>
</dbReference>
<dbReference type="Pfam" id="PF00356">
    <property type="entry name" value="LacI"/>
    <property type="match status" value="1"/>
</dbReference>
<dbReference type="PROSITE" id="PS00356">
    <property type="entry name" value="HTH_LACI_1"/>
    <property type="match status" value="1"/>
</dbReference>
<evidence type="ECO:0000256" key="1">
    <source>
        <dbReference type="ARBA" id="ARBA00022491"/>
    </source>
</evidence>
<evidence type="ECO:0000313" key="7">
    <source>
        <dbReference type="Proteomes" id="UP000325218"/>
    </source>
</evidence>
<dbReference type="PROSITE" id="PS50932">
    <property type="entry name" value="HTH_LACI_2"/>
    <property type="match status" value="1"/>
</dbReference>
<dbReference type="Pfam" id="PF13377">
    <property type="entry name" value="Peripla_BP_3"/>
    <property type="match status" value="1"/>
</dbReference>
<evidence type="ECO:0000256" key="3">
    <source>
        <dbReference type="ARBA" id="ARBA00023125"/>
    </source>
</evidence>
<dbReference type="CDD" id="cd06267">
    <property type="entry name" value="PBP1_LacI_sugar_binding-like"/>
    <property type="match status" value="1"/>
</dbReference>
<dbReference type="Gene3D" id="1.10.260.40">
    <property type="entry name" value="lambda repressor-like DNA-binding domains"/>
    <property type="match status" value="1"/>
</dbReference>
<dbReference type="PANTHER" id="PTHR30146">
    <property type="entry name" value="LACI-RELATED TRANSCRIPTIONAL REPRESSOR"/>
    <property type="match status" value="1"/>
</dbReference>
<dbReference type="GO" id="GO:0003700">
    <property type="term" value="F:DNA-binding transcription factor activity"/>
    <property type="evidence" value="ECO:0007669"/>
    <property type="project" value="TreeGrafter"/>
</dbReference>
<evidence type="ECO:0000256" key="2">
    <source>
        <dbReference type="ARBA" id="ARBA00023015"/>
    </source>
</evidence>
<evidence type="ECO:0000256" key="4">
    <source>
        <dbReference type="ARBA" id="ARBA00023163"/>
    </source>
</evidence>
<gene>
    <name evidence="6" type="ORF">FRY98_25405</name>
</gene>
<dbReference type="CDD" id="cd01392">
    <property type="entry name" value="HTH_LacI"/>
    <property type="match status" value="1"/>
</dbReference>
<evidence type="ECO:0000313" key="6">
    <source>
        <dbReference type="EMBL" id="TYA09952.1"/>
    </source>
</evidence>
<feature type="domain" description="HTH lacI-type" evidence="5">
    <location>
        <begin position="4"/>
        <end position="58"/>
    </location>
</feature>
<dbReference type="GO" id="GO:0000976">
    <property type="term" value="F:transcription cis-regulatory region binding"/>
    <property type="evidence" value="ECO:0007669"/>
    <property type="project" value="TreeGrafter"/>
</dbReference>
<protein>
    <submittedName>
        <fullName evidence="6">LacI family transcriptional regulator</fullName>
    </submittedName>
</protein>
<dbReference type="AlphaFoldDB" id="A0A5D0CJW5"/>
<dbReference type="Gene3D" id="3.40.50.2300">
    <property type="match status" value="2"/>
</dbReference>
<keyword evidence="1" id="KW-0678">Repressor</keyword>
<dbReference type="SUPFAM" id="SSF47413">
    <property type="entry name" value="lambda repressor-like DNA-binding domains"/>
    <property type="match status" value="1"/>
</dbReference>
<accession>A0A5D0CJW5</accession>
<dbReference type="SUPFAM" id="SSF53822">
    <property type="entry name" value="Periplasmic binding protein-like I"/>
    <property type="match status" value="1"/>
</dbReference>
<dbReference type="OrthoDB" id="9796186at2"/>
<dbReference type="InterPro" id="IPR046335">
    <property type="entry name" value="LacI/GalR-like_sensor"/>
</dbReference>
<comment type="caution">
    <text evidence="6">The sequence shown here is derived from an EMBL/GenBank/DDBJ whole genome shotgun (WGS) entry which is preliminary data.</text>
</comment>
<keyword evidence="3" id="KW-0238">DNA-binding</keyword>
<proteinExistence type="predicted"/>
<dbReference type="EMBL" id="VSDO01000006">
    <property type="protein sequence ID" value="TYA09952.1"/>
    <property type="molecule type" value="Genomic_DNA"/>
</dbReference>
<name>A0A5D0CJW5_9BACL</name>
<organism evidence="6 7">
    <name type="scientific">Paenibacillus faecis</name>
    <dbReference type="NCBI Taxonomy" id="862114"/>
    <lineage>
        <taxon>Bacteria</taxon>
        <taxon>Bacillati</taxon>
        <taxon>Bacillota</taxon>
        <taxon>Bacilli</taxon>
        <taxon>Bacillales</taxon>
        <taxon>Paenibacillaceae</taxon>
        <taxon>Paenibacillus</taxon>
    </lineage>
</organism>
<dbReference type="RefSeq" id="WP_148457494.1">
    <property type="nucleotide sequence ID" value="NZ_VSDO01000006.1"/>
</dbReference>
<reference evidence="6 7" key="1">
    <citation type="submission" date="2019-08" db="EMBL/GenBank/DDBJ databases">
        <title>Genome sequencing of Paenibacillus faecis DSM 23593(T).</title>
        <authorList>
            <person name="Kook J.-K."/>
            <person name="Park S.-N."/>
            <person name="Lim Y.K."/>
        </authorList>
    </citation>
    <scope>NUCLEOTIDE SEQUENCE [LARGE SCALE GENOMIC DNA]</scope>
    <source>
        <strain evidence="6 7">DSM 23593</strain>
    </source>
</reference>
<dbReference type="InterPro" id="IPR028082">
    <property type="entry name" value="Peripla_BP_I"/>
</dbReference>
<keyword evidence="2" id="KW-0805">Transcription regulation</keyword>
<dbReference type="InterPro" id="IPR000843">
    <property type="entry name" value="HTH_LacI"/>
</dbReference>
<dbReference type="InterPro" id="IPR010982">
    <property type="entry name" value="Lambda_DNA-bd_dom_sf"/>
</dbReference>
<dbReference type="PRINTS" id="PR00036">
    <property type="entry name" value="HTHLACI"/>
</dbReference>
<keyword evidence="4" id="KW-0804">Transcription</keyword>
<sequence>MKSVTVYDIAKEANVSVATVSRVLNNTAPVKKETRERVKELIDKYQFQPNALARSLIKKETGMIGIILPDITNPFFPEVLSGFDQEARKKGYTYFLCDTVSANADDAEQYVRESQYLNVLAEKQVDGIVMLGGRIDLAKPGKELVEEVVDVGKRLPVLLINGRIPGAGLPAVASDERFGAELATTHLIELGHRKIALVGGYRHMSNTVQRTAGFTKTMERYGLEVRKEWLLHDGFSVDSGTAFMDRLLRLPDRPTAVFCLNDLVAIGVLKAAVKAGLKVPQDMSIIGYDDIPFASYSIPELTTVSLRAHDLGRTAAEILHKMITKSKVPKTTLIKPELVIRESTGAPAPH</sequence>
<dbReference type="SMART" id="SM00354">
    <property type="entry name" value="HTH_LACI"/>
    <property type="match status" value="1"/>
</dbReference>